<dbReference type="Pfam" id="PF12550">
    <property type="entry name" value="GCR1_C"/>
    <property type="match status" value="1"/>
</dbReference>
<dbReference type="InterPro" id="IPR031872">
    <property type="entry name" value="NDC10_II"/>
</dbReference>
<keyword evidence="1" id="KW-0238">DNA-binding</keyword>
<evidence type="ECO:0000256" key="1">
    <source>
        <dbReference type="ARBA" id="ARBA00023125"/>
    </source>
</evidence>
<reference evidence="6 7" key="1">
    <citation type="journal article" date="2023" name="Elife">
        <title>Identification of key yeast species and microbe-microbe interactions impacting larval growth of Drosophila in the wild.</title>
        <authorList>
            <person name="Mure A."/>
            <person name="Sugiura Y."/>
            <person name="Maeda R."/>
            <person name="Honda K."/>
            <person name="Sakurai N."/>
            <person name="Takahashi Y."/>
            <person name="Watada M."/>
            <person name="Katoh T."/>
            <person name="Gotoh A."/>
            <person name="Gotoh Y."/>
            <person name="Taniguchi I."/>
            <person name="Nakamura K."/>
            <person name="Hayashi T."/>
            <person name="Katayama T."/>
            <person name="Uemura T."/>
            <person name="Hattori Y."/>
        </authorList>
    </citation>
    <scope>NUCLEOTIDE SEQUENCE [LARGE SCALE GENOMIC DNA]</scope>
    <source>
        <strain evidence="6 7">KH-74</strain>
    </source>
</reference>
<feature type="region of interest" description="Disordered" evidence="2">
    <location>
        <begin position="713"/>
        <end position="749"/>
    </location>
</feature>
<evidence type="ECO:0000313" key="7">
    <source>
        <dbReference type="Proteomes" id="UP001377567"/>
    </source>
</evidence>
<dbReference type="AlphaFoldDB" id="A0AAV5RU24"/>
<dbReference type="InterPro" id="IPR022210">
    <property type="entry name" value="TF_GCR1-like"/>
</dbReference>
<feature type="compositionally biased region" description="Acidic residues" evidence="2">
    <location>
        <begin position="592"/>
        <end position="607"/>
    </location>
</feature>
<evidence type="ECO:0000259" key="4">
    <source>
        <dbReference type="Pfam" id="PF16787"/>
    </source>
</evidence>
<proteinExistence type="predicted"/>
<accession>A0AAV5RU24</accession>
<sequence>MDQLTQLSESIPPRTLHQYKSFNTQYIQWCKQHKLIPAELQYATLPLSPILIHWFLLDTVITKTSSLRIITLLQSYIASFNFLEKVCKIHGNEQPPINTYLEKVLDTHKYFQQQDDTPTFPAISVISFNTWSPNTSHLKKTHFKTSLEKSRFLVDFHLASYQKLTHSERSQIKLRSLKVQDMNKLRILYQNGDSQPVHILPQSSPFLCPFTSLATYLFFRFYGATSSSKGDGFPSLFNDSIAQSLSLVKGRLATEYPKDTTMNLAYTSMFKYCNLPYKRRQYFDQMWGKDALQIRFMDCDEQFFSTFNEKFPDATTTPNDVAFVDNVPYDFATILNLHSPYHDYDSFSVSDFFSSRGQLKPPESILFQFFPEIEFYKQKKNYSKISQEAKDIIRLIETVRLVFVANLPIIHDMFPEHTLFQNEVFDNSDVKAYLNDTVFKTNTSSILPFKKFENLTNEQLLKQLIEVPASIPPPTPAISDDMFDQFRNQNFQFVQFQTLSNFKTLIAFLSKIFDSIAVKKSSKEIINKQLLLLNDAILERINNSTPKDIKDYFLKRELLNHKKTIQYEEESDNPPSNEPSLIIPSQRLQEISDESSEESVSSEESGGESDVSMQDELRAMVDEFVTTKVDQVVTNQLHNFEGKLDYMVEALVDEKIERKLASINFEKYIPKRKRPELDLSYSSDASPPPPKLARTNVPYRKIIEDSRFTVRNEASPSFKDHQSTPKLASRKSSSISQSTPRLAHEKPTFTMNPTIDDIDDIIFEWFTPNQEMDNECVHTMNKKHDKSWRSGFEALYKQRKQIVELYVYMINTLKLDRYKAIEICKELQAANNFTIKDFSKHLKGWKKAHGGSFEGIVPEEQLSM</sequence>
<dbReference type="Proteomes" id="UP001377567">
    <property type="component" value="Unassembled WGS sequence"/>
</dbReference>
<name>A0AAV5RU24_MAUHU</name>
<dbReference type="InterPro" id="IPR038279">
    <property type="entry name" value="Ndc10_dom2_sf"/>
</dbReference>
<dbReference type="Gene3D" id="1.10.443.20">
    <property type="entry name" value="Centromere DNA-binding protein complex CBF3 subunit, domain 2"/>
    <property type="match status" value="1"/>
</dbReference>
<dbReference type="Pfam" id="PF16787">
    <property type="entry name" value="NDC10_II"/>
    <property type="match status" value="1"/>
</dbReference>
<dbReference type="Pfam" id="PF21400">
    <property type="entry name" value="Ndc10_N"/>
    <property type="match status" value="1"/>
</dbReference>
<feature type="domain" description="NDC10 N-terminal" evidence="5">
    <location>
        <begin position="2"/>
        <end position="108"/>
    </location>
</feature>
<evidence type="ECO:0000259" key="5">
    <source>
        <dbReference type="Pfam" id="PF21400"/>
    </source>
</evidence>
<comment type="caution">
    <text evidence="6">The sequence shown here is derived from an EMBL/GenBank/DDBJ whole genome shotgun (WGS) entry which is preliminary data.</text>
</comment>
<feature type="domain" description="Ndc10" evidence="4">
    <location>
        <begin position="126"/>
        <end position="430"/>
    </location>
</feature>
<dbReference type="EMBL" id="BTGD01000001">
    <property type="protein sequence ID" value="GMM54202.1"/>
    <property type="molecule type" value="Genomic_DNA"/>
</dbReference>
<dbReference type="InterPro" id="IPR049055">
    <property type="entry name" value="NDC10_N"/>
</dbReference>
<feature type="domain" description="Transcription activator GCR1-like" evidence="3">
    <location>
        <begin position="749"/>
        <end position="826"/>
    </location>
</feature>
<evidence type="ECO:0000259" key="3">
    <source>
        <dbReference type="Pfam" id="PF12550"/>
    </source>
</evidence>
<dbReference type="InterPro" id="IPR010998">
    <property type="entry name" value="Integrase_recombinase_N"/>
</dbReference>
<organism evidence="6 7">
    <name type="scientific">Maudiozyma humilis</name>
    <name type="common">Sour dough yeast</name>
    <name type="synonym">Kazachstania humilis</name>
    <dbReference type="NCBI Taxonomy" id="51915"/>
    <lineage>
        <taxon>Eukaryota</taxon>
        <taxon>Fungi</taxon>
        <taxon>Dikarya</taxon>
        <taxon>Ascomycota</taxon>
        <taxon>Saccharomycotina</taxon>
        <taxon>Saccharomycetes</taxon>
        <taxon>Saccharomycetales</taxon>
        <taxon>Saccharomycetaceae</taxon>
        <taxon>Maudiozyma</taxon>
    </lineage>
</organism>
<feature type="region of interest" description="Disordered" evidence="2">
    <location>
        <begin position="592"/>
        <end position="612"/>
    </location>
</feature>
<keyword evidence="7" id="KW-1185">Reference proteome</keyword>
<evidence type="ECO:0000256" key="2">
    <source>
        <dbReference type="SAM" id="MobiDB-lite"/>
    </source>
</evidence>
<dbReference type="Gene3D" id="1.10.150.130">
    <property type="match status" value="1"/>
</dbReference>
<feature type="compositionally biased region" description="Polar residues" evidence="2">
    <location>
        <begin position="724"/>
        <end position="740"/>
    </location>
</feature>
<evidence type="ECO:0000313" key="6">
    <source>
        <dbReference type="EMBL" id="GMM54202.1"/>
    </source>
</evidence>
<gene>
    <name evidence="6" type="ORF">DAKH74_008180</name>
</gene>
<protein>
    <submittedName>
        <fullName evidence="6">Cbf2 protein</fullName>
    </submittedName>
</protein>
<dbReference type="GO" id="GO:0003677">
    <property type="term" value="F:DNA binding"/>
    <property type="evidence" value="ECO:0007669"/>
    <property type="project" value="UniProtKB-KW"/>
</dbReference>